<gene>
    <name evidence="1" type="ORF">LCGC14_2462040</name>
</gene>
<evidence type="ECO:0000313" key="1">
    <source>
        <dbReference type="EMBL" id="KKL19781.1"/>
    </source>
</evidence>
<accession>A0A0F9DQ42</accession>
<proteinExistence type="predicted"/>
<sequence length="77" mass="8817">MNDKGNEGEKVKHCPMINEYCIMDRCALYTEMMRQTGGLQQKFGMCSFSAVVMILSEMNMKAQTQQEQVSIPNLYRG</sequence>
<dbReference type="AlphaFoldDB" id="A0A0F9DQ42"/>
<comment type="caution">
    <text evidence="1">The sequence shown here is derived from an EMBL/GenBank/DDBJ whole genome shotgun (WGS) entry which is preliminary data.</text>
</comment>
<organism evidence="1">
    <name type="scientific">marine sediment metagenome</name>
    <dbReference type="NCBI Taxonomy" id="412755"/>
    <lineage>
        <taxon>unclassified sequences</taxon>
        <taxon>metagenomes</taxon>
        <taxon>ecological metagenomes</taxon>
    </lineage>
</organism>
<protein>
    <submittedName>
        <fullName evidence="1">Uncharacterized protein</fullName>
    </submittedName>
</protein>
<reference evidence="1" key="1">
    <citation type="journal article" date="2015" name="Nature">
        <title>Complex archaea that bridge the gap between prokaryotes and eukaryotes.</title>
        <authorList>
            <person name="Spang A."/>
            <person name="Saw J.H."/>
            <person name="Jorgensen S.L."/>
            <person name="Zaremba-Niedzwiedzka K."/>
            <person name="Martijn J."/>
            <person name="Lind A.E."/>
            <person name="van Eijk R."/>
            <person name="Schleper C."/>
            <person name="Guy L."/>
            <person name="Ettema T.J."/>
        </authorList>
    </citation>
    <scope>NUCLEOTIDE SEQUENCE</scope>
</reference>
<dbReference type="EMBL" id="LAZR01038355">
    <property type="protein sequence ID" value="KKL19781.1"/>
    <property type="molecule type" value="Genomic_DNA"/>
</dbReference>
<name>A0A0F9DQ42_9ZZZZ</name>